<organism evidence="1 2">
    <name type="scientific">Trichonephila clavipes</name>
    <name type="common">Golden silk orbweaver</name>
    <name type="synonym">Nephila clavipes</name>
    <dbReference type="NCBI Taxonomy" id="2585209"/>
    <lineage>
        <taxon>Eukaryota</taxon>
        <taxon>Metazoa</taxon>
        <taxon>Ecdysozoa</taxon>
        <taxon>Arthropoda</taxon>
        <taxon>Chelicerata</taxon>
        <taxon>Arachnida</taxon>
        <taxon>Araneae</taxon>
        <taxon>Araneomorphae</taxon>
        <taxon>Entelegynae</taxon>
        <taxon>Araneoidea</taxon>
        <taxon>Nephilidae</taxon>
        <taxon>Trichonephila</taxon>
    </lineage>
</organism>
<name>A0A8X6RZK2_TRICX</name>
<reference evidence="1" key="1">
    <citation type="submission" date="2020-08" db="EMBL/GenBank/DDBJ databases">
        <title>Multicomponent nature underlies the extraordinary mechanical properties of spider dragline silk.</title>
        <authorList>
            <person name="Kono N."/>
            <person name="Nakamura H."/>
            <person name="Mori M."/>
            <person name="Yoshida Y."/>
            <person name="Ohtoshi R."/>
            <person name="Malay A.D."/>
            <person name="Moran D.A.P."/>
            <person name="Tomita M."/>
            <person name="Numata K."/>
            <person name="Arakawa K."/>
        </authorList>
    </citation>
    <scope>NUCLEOTIDE SEQUENCE</scope>
</reference>
<proteinExistence type="predicted"/>
<evidence type="ECO:0000313" key="2">
    <source>
        <dbReference type="Proteomes" id="UP000887159"/>
    </source>
</evidence>
<gene>
    <name evidence="1" type="primary">NCL1_21395</name>
    <name evidence="1" type="ORF">TNCV_4905081</name>
</gene>
<comment type="caution">
    <text evidence="1">The sequence shown here is derived from an EMBL/GenBank/DDBJ whole genome shotgun (WGS) entry which is preliminary data.</text>
</comment>
<evidence type="ECO:0000313" key="1">
    <source>
        <dbReference type="EMBL" id="GFX97857.1"/>
    </source>
</evidence>
<dbReference type="AlphaFoldDB" id="A0A8X6RZK2"/>
<dbReference type="Proteomes" id="UP000887159">
    <property type="component" value="Unassembled WGS sequence"/>
</dbReference>
<dbReference type="EMBL" id="BMAU01021201">
    <property type="protein sequence ID" value="GFX97857.1"/>
    <property type="molecule type" value="Genomic_DNA"/>
</dbReference>
<sequence>MYISTLQDALFIGYKQSPDNVRTFSLSQRANRPRLIEEKTFNDNDIINSLIDYEDGQEEPDSLIAHKMH</sequence>
<protein>
    <submittedName>
        <fullName evidence="1">Uncharacterized protein</fullName>
    </submittedName>
</protein>
<accession>A0A8X6RZK2</accession>
<keyword evidence="2" id="KW-1185">Reference proteome</keyword>